<feature type="binding site" evidence="2">
    <location>
        <position position="107"/>
    </location>
    <ligand>
        <name>Zn(2+)</name>
        <dbReference type="ChEBI" id="CHEBI:29105"/>
        <label>2</label>
    </ligand>
</feature>
<keyword evidence="5" id="KW-1185">Reference proteome</keyword>
<evidence type="ECO:0000256" key="1">
    <source>
        <dbReference type="PIRSR" id="PIRSR001359-1"/>
    </source>
</evidence>
<comment type="pathway">
    <text evidence="3">Carbohydrate degradation; glycolysis; D-glyceraldehyde 3-phosphate and glycerone phosphate from D-glucose: step 4/4.</text>
</comment>
<feature type="binding site" evidence="2">
    <location>
        <position position="139"/>
    </location>
    <ligand>
        <name>Zn(2+)</name>
        <dbReference type="ChEBI" id="CHEBI:29105"/>
        <label>2</label>
    </ligand>
</feature>
<dbReference type="PANTHER" id="PTHR30304">
    <property type="entry name" value="D-TAGATOSE-1,6-BISPHOSPHATE ALDOLASE"/>
    <property type="match status" value="1"/>
</dbReference>
<accession>A0A9W4UGH4</accession>
<dbReference type="Proteomes" id="UP001152607">
    <property type="component" value="Unassembled WGS sequence"/>
</dbReference>
<proteinExistence type="inferred from homology"/>
<feature type="active site" description="Proton donor" evidence="1">
    <location>
        <position position="85"/>
    </location>
</feature>
<organism evidence="4 5">
    <name type="scientific">Periconia digitata</name>
    <dbReference type="NCBI Taxonomy" id="1303443"/>
    <lineage>
        <taxon>Eukaryota</taxon>
        <taxon>Fungi</taxon>
        <taxon>Dikarya</taxon>
        <taxon>Ascomycota</taxon>
        <taxon>Pezizomycotina</taxon>
        <taxon>Dothideomycetes</taxon>
        <taxon>Pleosporomycetidae</taxon>
        <taxon>Pleosporales</taxon>
        <taxon>Massarineae</taxon>
        <taxon>Periconiaceae</taxon>
        <taxon>Periconia</taxon>
    </lineage>
</organism>
<evidence type="ECO:0000256" key="2">
    <source>
        <dbReference type="PIRSR" id="PIRSR001359-3"/>
    </source>
</evidence>
<dbReference type="InterPro" id="IPR013785">
    <property type="entry name" value="Aldolase_TIM"/>
</dbReference>
<dbReference type="GO" id="GO:0006096">
    <property type="term" value="P:glycolytic process"/>
    <property type="evidence" value="ECO:0007669"/>
    <property type="project" value="UniProtKB-KW"/>
</dbReference>
<sequence length="293" mass="31502">MAIFPQTNRTWQIIDHARQHGYAVGGYCVYNTDGVMAVIRAAERKRSPAIIQLFPWTLHFQGPHFVRYVAAAAHAASVPISLHLDHCIQASDIELALGLPFDSIMIDGPGSSGDLEESIKSCGHIVQRGKEAGILIEAELGRVDGVEDGVDVKHAVAGRLTRPEDAKVFVQATGVQLLAPSFGNVHGPYGAGGAEKVLQFDRLESIASAVGPSAPLVLHGTHEIPDELVLKAIKCGVRKVNLNKSVRQKYGQFMSDNAGKMELTKSKQTAVDLYAQEVGELMDFLGSTGRASK</sequence>
<keyword evidence="3" id="KW-0324">Glycolysis</keyword>
<evidence type="ECO:0000313" key="5">
    <source>
        <dbReference type="Proteomes" id="UP001152607"/>
    </source>
</evidence>
<dbReference type="InterPro" id="IPR050246">
    <property type="entry name" value="Class_II_FBP_aldolase"/>
</dbReference>
<dbReference type="SUPFAM" id="SSF51569">
    <property type="entry name" value="Aldolase"/>
    <property type="match status" value="1"/>
</dbReference>
<dbReference type="GO" id="GO:0004332">
    <property type="term" value="F:fructose-bisphosphate aldolase activity"/>
    <property type="evidence" value="ECO:0007669"/>
    <property type="project" value="UniProtKB-EC"/>
</dbReference>
<dbReference type="EC" id="4.1.2.13" evidence="3"/>
<dbReference type="Pfam" id="PF01116">
    <property type="entry name" value="F_bP_aldolase"/>
    <property type="match status" value="1"/>
</dbReference>
<keyword evidence="2 3" id="KW-0862">Zinc</keyword>
<comment type="catalytic activity">
    <reaction evidence="3">
        <text>beta-D-fructose 1,6-bisphosphate = D-glyceraldehyde 3-phosphate + dihydroxyacetone phosphate</text>
        <dbReference type="Rhea" id="RHEA:14729"/>
        <dbReference type="ChEBI" id="CHEBI:32966"/>
        <dbReference type="ChEBI" id="CHEBI:57642"/>
        <dbReference type="ChEBI" id="CHEBI:59776"/>
        <dbReference type="EC" id="4.1.2.13"/>
    </reaction>
</comment>
<evidence type="ECO:0000256" key="3">
    <source>
        <dbReference type="RuleBase" id="RU366023"/>
    </source>
</evidence>
<feature type="binding site" evidence="2">
    <location>
        <position position="186"/>
    </location>
    <ligand>
        <name>Zn(2+)</name>
        <dbReference type="ChEBI" id="CHEBI:29105"/>
        <label>1</label>
        <note>catalytic</note>
    </ligand>
</feature>
<dbReference type="AlphaFoldDB" id="A0A9W4UGH4"/>
<dbReference type="PIRSF" id="PIRSF001359">
    <property type="entry name" value="F_bP_aldolase_II"/>
    <property type="match status" value="1"/>
</dbReference>
<dbReference type="OrthoDB" id="2558351at2759"/>
<evidence type="ECO:0000313" key="4">
    <source>
        <dbReference type="EMBL" id="CAI6334904.1"/>
    </source>
</evidence>
<dbReference type="Gene3D" id="3.20.20.70">
    <property type="entry name" value="Aldolase class I"/>
    <property type="match status" value="1"/>
</dbReference>
<reference evidence="4" key="1">
    <citation type="submission" date="2023-01" db="EMBL/GenBank/DDBJ databases">
        <authorList>
            <person name="Van Ghelder C."/>
            <person name="Rancurel C."/>
        </authorList>
    </citation>
    <scope>NUCLEOTIDE SEQUENCE</scope>
    <source>
        <strain evidence="4">CNCM I-4278</strain>
    </source>
</reference>
<dbReference type="GO" id="GO:0008270">
    <property type="term" value="F:zinc ion binding"/>
    <property type="evidence" value="ECO:0007669"/>
    <property type="project" value="UniProtKB-UniRule"/>
</dbReference>
<comment type="caution">
    <text evidence="4">The sequence shown here is derived from an EMBL/GenBank/DDBJ whole genome shotgun (WGS) entry which is preliminary data.</text>
</comment>
<gene>
    <name evidence="4" type="ORF">PDIGIT_LOCUS7976</name>
</gene>
<comment type="similarity">
    <text evidence="3">Belongs to the class II fructose-bisphosphate aldolase family.</text>
</comment>
<keyword evidence="2 3" id="KW-0479">Metal-binding</keyword>
<comment type="cofactor">
    <cofactor evidence="2 3">
        <name>Zn(2+)</name>
        <dbReference type="ChEBI" id="CHEBI:29105"/>
    </cofactor>
    <text evidence="2 3">Binds 2 Zn(2+) ions per subunit. One is catalytic and the other provides a structural contribution.</text>
</comment>
<comment type="function">
    <text evidence="3">Catalyzes the aldol condensation of dihydroxyacetone phosphate (DHAP or glycerone-phosphate) with glyceraldehyde 3-phosphate (G3P) to form fructose 1,6-bisphosphate (FBP) in gluconeogenesis and the reverse reaction in glycolysis.</text>
</comment>
<keyword evidence="3" id="KW-0456">Lyase</keyword>
<protein>
    <recommendedName>
        <fullName evidence="3">Fructose-bisphosphate aldolase</fullName>
        <shortName evidence="3">FBP aldolase</shortName>
        <ecNumber evidence="3">4.1.2.13</ecNumber>
    </recommendedName>
</protein>
<feature type="binding site" evidence="2">
    <location>
        <position position="86"/>
    </location>
    <ligand>
        <name>Zn(2+)</name>
        <dbReference type="ChEBI" id="CHEBI:29105"/>
        <label>1</label>
        <note>catalytic</note>
    </ligand>
</feature>
<dbReference type="EMBL" id="CAOQHR010000005">
    <property type="protein sequence ID" value="CAI6334904.1"/>
    <property type="molecule type" value="Genomic_DNA"/>
</dbReference>
<dbReference type="PANTHER" id="PTHR30304:SF0">
    <property type="entry name" value="D-TAGATOSE-1,6-BISPHOSPHATE ALDOLASE SUBUNIT GATY-RELATED"/>
    <property type="match status" value="1"/>
</dbReference>
<feature type="binding site" evidence="2">
    <location>
        <position position="219"/>
    </location>
    <ligand>
        <name>Zn(2+)</name>
        <dbReference type="ChEBI" id="CHEBI:29105"/>
        <label>1</label>
        <note>catalytic</note>
    </ligand>
</feature>
<dbReference type="InterPro" id="IPR000771">
    <property type="entry name" value="FBA_II"/>
</dbReference>
<name>A0A9W4UGH4_9PLEO</name>